<dbReference type="SUPFAM" id="SSF88713">
    <property type="entry name" value="Glycoside hydrolase/deacetylase"/>
    <property type="match status" value="1"/>
</dbReference>
<proteinExistence type="predicted"/>
<protein>
    <submittedName>
        <fullName evidence="4">Polysaccharide deacetylase family protein</fullName>
    </submittedName>
</protein>
<dbReference type="GO" id="GO:0005576">
    <property type="term" value="C:extracellular region"/>
    <property type="evidence" value="ECO:0007669"/>
    <property type="project" value="UniProtKB-SubCell"/>
</dbReference>
<dbReference type="InterPro" id="IPR051398">
    <property type="entry name" value="Polysacch_Deacetylase"/>
</dbReference>
<dbReference type="AlphaFoldDB" id="A0A5C6ZS81"/>
<keyword evidence="2" id="KW-0732">Signal</keyword>
<organism evidence="4 5">
    <name type="scientific">Gillisia hiemivivida</name>
    <dbReference type="NCBI Taxonomy" id="291190"/>
    <lineage>
        <taxon>Bacteria</taxon>
        <taxon>Pseudomonadati</taxon>
        <taxon>Bacteroidota</taxon>
        <taxon>Flavobacteriia</taxon>
        <taxon>Flavobacteriales</taxon>
        <taxon>Flavobacteriaceae</taxon>
        <taxon>Gillisia</taxon>
    </lineage>
</organism>
<dbReference type="CDD" id="cd10918">
    <property type="entry name" value="CE4_NodB_like_5s_6s"/>
    <property type="match status" value="1"/>
</dbReference>
<name>A0A5C6ZS81_9FLAO</name>
<evidence type="ECO:0000256" key="1">
    <source>
        <dbReference type="ARBA" id="ARBA00004613"/>
    </source>
</evidence>
<evidence type="ECO:0000313" key="4">
    <source>
        <dbReference type="EMBL" id="TXD92864.1"/>
    </source>
</evidence>
<dbReference type="PANTHER" id="PTHR34216">
    <property type="match status" value="1"/>
</dbReference>
<reference evidence="4 5" key="1">
    <citation type="submission" date="2019-08" db="EMBL/GenBank/DDBJ databases">
        <title>Genome sequence of Gillisia hiemivivida IC154 (type strain).</title>
        <authorList>
            <person name="Bowman J.P."/>
        </authorList>
    </citation>
    <scope>NUCLEOTIDE SEQUENCE [LARGE SCALE GENOMIC DNA]</scope>
    <source>
        <strain evidence="4 5">IC154</strain>
    </source>
</reference>
<dbReference type="Gene3D" id="3.20.20.370">
    <property type="entry name" value="Glycoside hydrolase/deacetylase"/>
    <property type="match status" value="1"/>
</dbReference>
<comment type="subcellular location">
    <subcellularLocation>
        <location evidence="1">Secreted</location>
    </subcellularLocation>
</comment>
<dbReference type="OrthoDB" id="1446101at2"/>
<comment type="caution">
    <text evidence="4">The sequence shown here is derived from an EMBL/GenBank/DDBJ whole genome shotgun (WGS) entry which is preliminary data.</text>
</comment>
<dbReference type="GO" id="GO:0005975">
    <property type="term" value="P:carbohydrate metabolic process"/>
    <property type="evidence" value="ECO:0007669"/>
    <property type="project" value="InterPro"/>
</dbReference>
<keyword evidence="5" id="KW-1185">Reference proteome</keyword>
<evidence type="ECO:0000313" key="5">
    <source>
        <dbReference type="Proteomes" id="UP000321367"/>
    </source>
</evidence>
<evidence type="ECO:0000256" key="2">
    <source>
        <dbReference type="ARBA" id="ARBA00022729"/>
    </source>
</evidence>
<sequence length="290" mass="34346">MRNFYYYFLSIFSDVVRALYKKNLRVLVFHKIHDQEIFSQQIKYLKSNYNIIDIATLKESIENKDRKLPKYPLLITIDDGDKTTLKNGLPILIEQEISSFVFIITEHINTNNSFWWERIIENGRKNHQPPSITRKQINHLKEVSNFDRLKLLEKYAPIKLEQLSSEDLIYMQENNMFVGNHTHSHPMLDKCTETEIQNEMDCSRLLFNKWNMKGFDIFAYPNGNWNEISENLLRKNNIHLAFLFDHKINPLVISPLRISRIKVNADMPIPELKVKVSGIHTLILNLKQVF</sequence>
<dbReference type="InterPro" id="IPR011330">
    <property type="entry name" value="Glyco_hydro/deAcase_b/a-brl"/>
</dbReference>
<dbReference type="Proteomes" id="UP000321367">
    <property type="component" value="Unassembled WGS sequence"/>
</dbReference>
<dbReference type="EMBL" id="VORY01000016">
    <property type="protein sequence ID" value="TXD92864.1"/>
    <property type="molecule type" value="Genomic_DNA"/>
</dbReference>
<dbReference type="Pfam" id="PF01522">
    <property type="entry name" value="Polysacc_deac_1"/>
    <property type="match status" value="1"/>
</dbReference>
<evidence type="ECO:0000259" key="3">
    <source>
        <dbReference type="PROSITE" id="PS51677"/>
    </source>
</evidence>
<dbReference type="InterPro" id="IPR002509">
    <property type="entry name" value="NODB_dom"/>
</dbReference>
<dbReference type="RefSeq" id="WP_146933352.1">
    <property type="nucleotide sequence ID" value="NZ_CBCSHZ010000015.1"/>
</dbReference>
<gene>
    <name evidence="4" type="ORF">ES724_12310</name>
</gene>
<dbReference type="PROSITE" id="PS51677">
    <property type="entry name" value="NODB"/>
    <property type="match status" value="1"/>
</dbReference>
<feature type="domain" description="NodB homology" evidence="3">
    <location>
        <begin position="71"/>
        <end position="290"/>
    </location>
</feature>
<dbReference type="PANTHER" id="PTHR34216:SF3">
    <property type="entry name" value="POLY-BETA-1,6-N-ACETYL-D-GLUCOSAMINE N-DEACETYLASE"/>
    <property type="match status" value="1"/>
</dbReference>
<dbReference type="GO" id="GO:0016810">
    <property type="term" value="F:hydrolase activity, acting on carbon-nitrogen (but not peptide) bonds"/>
    <property type="evidence" value="ECO:0007669"/>
    <property type="project" value="InterPro"/>
</dbReference>
<accession>A0A5C6ZS81</accession>